<protein>
    <submittedName>
        <fullName evidence="8">Sodium-dependent transporter, SNF family</fullName>
    </submittedName>
</protein>
<dbReference type="PANTHER" id="PTHR42948:SF1">
    <property type="entry name" value="TRANSPORTER"/>
    <property type="match status" value="1"/>
</dbReference>
<dbReference type="PRINTS" id="PR00176">
    <property type="entry name" value="NANEUSMPORT"/>
</dbReference>
<dbReference type="CDD" id="cd10336">
    <property type="entry name" value="SLC6sbd_Tyt1-Like"/>
    <property type="match status" value="1"/>
</dbReference>
<dbReference type="PROSITE" id="PS50267">
    <property type="entry name" value="NA_NEUROTRAN_SYMP_3"/>
    <property type="match status" value="1"/>
</dbReference>
<name>A0A3B0SK41_9ZZZZ</name>
<dbReference type="InterPro" id="IPR000175">
    <property type="entry name" value="Na/ntran_symport"/>
</dbReference>
<feature type="transmembrane region" description="Helical" evidence="7">
    <location>
        <begin position="188"/>
        <end position="207"/>
    </location>
</feature>
<keyword evidence="5 7" id="KW-0472">Membrane</keyword>
<feature type="transmembrane region" description="Helical" evidence="7">
    <location>
        <begin position="128"/>
        <end position="153"/>
    </location>
</feature>
<feature type="transmembrane region" description="Helical" evidence="7">
    <location>
        <begin position="219"/>
        <end position="246"/>
    </location>
</feature>
<proteinExistence type="predicted"/>
<keyword evidence="3 7" id="KW-0812">Transmembrane</keyword>
<feature type="transmembrane region" description="Helical" evidence="7">
    <location>
        <begin position="258"/>
        <end position="282"/>
    </location>
</feature>
<feature type="transmembrane region" description="Helical" evidence="7">
    <location>
        <begin position="385"/>
        <end position="406"/>
    </location>
</feature>
<evidence type="ECO:0000256" key="5">
    <source>
        <dbReference type="ARBA" id="ARBA00023136"/>
    </source>
</evidence>
<gene>
    <name evidence="8" type="ORF">MNBD_ALPHA05-2470</name>
</gene>
<reference evidence="8" key="1">
    <citation type="submission" date="2018-06" db="EMBL/GenBank/DDBJ databases">
        <authorList>
            <person name="Zhirakovskaya E."/>
        </authorList>
    </citation>
    <scope>NUCLEOTIDE SEQUENCE</scope>
</reference>
<evidence type="ECO:0000313" key="8">
    <source>
        <dbReference type="EMBL" id="VAW06611.1"/>
    </source>
</evidence>
<evidence type="ECO:0000256" key="7">
    <source>
        <dbReference type="SAM" id="Phobius"/>
    </source>
</evidence>
<feature type="transmembrane region" description="Helical" evidence="7">
    <location>
        <begin position="340"/>
        <end position="373"/>
    </location>
</feature>
<accession>A0A3B0SK41</accession>
<dbReference type="EMBL" id="UOEH01000531">
    <property type="protein sequence ID" value="VAW06611.1"/>
    <property type="molecule type" value="Genomic_DNA"/>
</dbReference>
<dbReference type="InterPro" id="IPR047218">
    <property type="entry name" value="YocR/YhdH-like"/>
</dbReference>
<dbReference type="NCBIfam" id="NF037979">
    <property type="entry name" value="Na_transp"/>
    <property type="match status" value="1"/>
</dbReference>
<dbReference type="PANTHER" id="PTHR42948">
    <property type="entry name" value="TRANSPORTER"/>
    <property type="match status" value="1"/>
</dbReference>
<organism evidence="8">
    <name type="scientific">hydrothermal vent metagenome</name>
    <dbReference type="NCBI Taxonomy" id="652676"/>
    <lineage>
        <taxon>unclassified sequences</taxon>
        <taxon>metagenomes</taxon>
        <taxon>ecological metagenomes</taxon>
    </lineage>
</organism>
<sequence length="493" mass="52081">YRFSDRTSQTIITANNPDQGAASNGPRCPNQEILPMTTQEPGDKSGPPQWSSRYTFLMAAVGAAVGLGNLWRFPFQTGQNGGSAFVLVYLICVAFIVYPILIGEIAVGRRKGLSAVGSTRELAKDVGASPLWGVIGLIGILASYMVLTTYSVIAGRIISYSVMSFAGEFANTEPDAARSLYNGTGHAVFWHTVFIAITALIVSRGLIKGVERMVTILMPLFFVMLAGLSIYAMSTGAAGAAINYLFAPRFNELTPDVVLAAMGQAFYSMAVGSAAMITYGAYLNRKENIAENSAIIAGADTIVALVAGLMIFPVVFAFSLDPTAGMGLIFSALPAVFAGMPAGSIIGGLFFFLAFIAALTTSISMLLITVVFIEEWRGWSRIKSVVILAIVAWAAGAASVSVHGLAEMIDFLAGNIFLPLGGLLGAILVGWIAPRAIMRDELHNAGDKFFGYWRFLIRYLAPVAVGIILLLGIDAKFGFGLNAFIASLAGGGA</sequence>
<dbReference type="AlphaFoldDB" id="A0A3B0SK41"/>
<feature type="transmembrane region" description="Helical" evidence="7">
    <location>
        <begin position="85"/>
        <end position="107"/>
    </location>
</feature>
<comment type="subcellular location">
    <subcellularLocation>
        <location evidence="1">Membrane</location>
        <topology evidence="1">Multi-pass membrane protein</topology>
    </subcellularLocation>
</comment>
<evidence type="ECO:0000256" key="4">
    <source>
        <dbReference type="ARBA" id="ARBA00022989"/>
    </source>
</evidence>
<feature type="region of interest" description="Disordered" evidence="6">
    <location>
        <begin position="1"/>
        <end position="48"/>
    </location>
</feature>
<dbReference type="SUPFAM" id="SSF161070">
    <property type="entry name" value="SNF-like"/>
    <property type="match status" value="1"/>
</dbReference>
<dbReference type="InterPro" id="IPR037272">
    <property type="entry name" value="SNS_sf"/>
</dbReference>
<feature type="transmembrane region" description="Helical" evidence="7">
    <location>
        <begin position="412"/>
        <end position="434"/>
    </location>
</feature>
<feature type="transmembrane region" description="Helical" evidence="7">
    <location>
        <begin position="455"/>
        <end position="473"/>
    </location>
</feature>
<evidence type="ECO:0000256" key="3">
    <source>
        <dbReference type="ARBA" id="ARBA00022692"/>
    </source>
</evidence>
<dbReference type="Pfam" id="PF00209">
    <property type="entry name" value="SNF"/>
    <property type="match status" value="2"/>
</dbReference>
<keyword evidence="2" id="KW-0813">Transport</keyword>
<evidence type="ECO:0000256" key="6">
    <source>
        <dbReference type="SAM" id="MobiDB-lite"/>
    </source>
</evidence>
<evidence type="ECO:0000256" key="1">
    <source>
        <dbReference type="ARBA" id="ARBA00004141"/>
    </source>
</evidence>
<feature type="compositionally biased region" description="Polar residues" evidence="6">
    <location>
        <begin position="1"/>
        <end position="22"/>
    </location>
</feature>
<feature type="transmembrane region" description="Helical" evidence="7">
    <location>
        <begin position="54"/>
        <end position="73"/>
    </location>
</feature>
<feature type="transmembrane region" description="Helical" evidence="7">
    <location>
        <begin position="294"/>
        <end position="320"/>
    </location>
</feature>
<keyword evidence="4 7" id="KW-1133">Transmembrane helix</keyword>
<feature type="non-terminal residue" evidence="8">
    <location>
        <position position="1"/>
    </location>
</feature>
<dbReference type="GO" id="GO:0016020">
    <property type="term" value="C:membrane"/>
    <property type="evidence" value="ECO:0007669"/>
    <property type="project" value="UniProtKB-SubCell"/>
</dbReference>
<evidence type="ECO:0000256" key="2">
    <source>
        <dbReference type="ARBA" id="ARBA00022448"/>
    </source>
</evidence>